<dbReference type="Pfam" id="PF11902">
    <property type="entry name" value="DUF3422"/>
    <property type="match status" value="1"/>
</dbReference>
<evidence type="ECO:0000313" key="3">
    <source>
        <dbReference type="EMBL" id="RAI03685.1"/>
    </source>
</evidence>
<keyword evidence="2" id="KW-0812">Transmembrane</keyword>
<dbReference type="EMBL" id="QHHQ01000001">
    <property type="protein sequence ID" value="RAI03685.1"/>
    <property type="molecule type" value="Genomic_DNA"/>
</dbReference>
<accession>A0A8B2NZR5</accession>
<dbReference type="InterPro" id="IPR021830">
    <property type="entry name" value="DUF3422"/>
</dbReference>
<evidence type="ECO:0000313" key="4">
    <source>
        <dbReference type="Proteomes" id="UP000249590"/>
    </source>
</evidence>
<protein>
    <recommendedName>
        <fullName evidence="5">Membrane-anchored protein</fullName>
    </recommendedName>
</protein>
<proteinExistence type="predicted"/>
<feature type="transmembrane region" description="Helical" evidence="2">
    <location>
        <begin position="348"/>
        <end position="368"/>
    </location>
</feature>
<evidence type="ECO:0000256" key="1">
    <source>
        <dbReference type="SAM" id="MobiDB-lite"/>
    </source>
</evidence>
<keyword evidence="4" id="KW-1185">Reference proteome</keyword>
<keyword evidence="2" id="KW-0472">Membrane</keyword>
<dbReference type="AlphaFoldDB" id="A0A8B2NZR5"/>
<name>A0A8B2NZR5_9HYPH</name>
<gene>
    <name evidence="3" type="ORF">DLJ53_04160</name>
</gene>
<evidence type="ECO:0000256" key="2">
    <source>
        <dbReference type="SAM" id="Phobius"/>
    </source>
</evidence>
<evidence type="ECO:0008006" key="5">
    <source>
        <dbReference type="Google" id="ProtNLM"/>
    </source>
</evidence>
<keyword evidence="2" id="KW-1133">Transmembrane helix</keyword>
<comment type="caution">
    <text evidence="3">The sequence shown here is derived from an EMBL/GenBank/DDBJ whole genome shotgun (WGS) entry which is preliminary data.</text>
</comment>
<dbReference type="Proteomes" id="UP000249590">
    <property type="component" value="Unassembled WGS sequence"/>
</dbReference>
<sequence>MRRNGEESTMAASRLPFRNHPDRDTAIKEAHDRPFLPLTVPTTLHHLAFLTPDRASRLALYAAVFGLESAASAPHTVREDGDLTVRLEPHTEFMSLTLISASGPEAGAARIAEIAAHTPDSAELLVALRLSLVDEPGPICDDTIGGVMRGNLVLATTARPEEDGFISIEVAVAEMGPAQLGRRIQRLLEAETYRTLALIGIAVARRFAPVLDKLEGDLADVTESLTEGRESDEDILEKLQKLSARTEAMRAATSYRFAASTAYAKLVEERLEALLEVKLEERATLSGFITASLGPAVRTIASTERRQDELSKAIGRALDILRTRVDVSMDKANQEIMRSMNERQHRQLVLSEAVEGLSVIAISYYLLGLLAYPVRALKAVHVLPVSEYVALGILAPFVAGAVYTIMRRIRARWDADDA</sequence>
<reference evidence="3 4" key="1">
    <citation type="submission" date="2018-05" db="EMBL/GenBank/DDBJ databases">
        <title>Acuticoccus sediminis sp. nov., isolated from deep-sea sediment of Indian Ocean.</title>
        <authorList>
            <person name="Liu X."/>
            <person name="Lai Q."/>
            <person name="Du Y."/>
            <person name="Sun F."/>
            <person name="Zhang X."/>
            <person name="Wang S."/>
            <person name="Shao Z."/>
        </authorList>
    </citation>
    <scope>NUCLEOTIDE SEQUENCE [LARGE SCALE GENOMIC DNA]</scope>
    <source>
        <strain evidence="3 4">PTG4-2</strain>
    </source>
</reference>
<feature type="transmembrane region" description="Helical" evidence="2">
    <location>
        <begin position="388"/>
        <end position="406"/>
    </location>
</feature>
<organism evidence="3 4">
    <name type="scientific">Acuticoccus sediminis</name>
    <dbReference type="NCBI Taxonomy" id="2184697"/>
    <lineage>
        <taxon>Bacteria</taxon>
        <taxon>Pseudomonadati</taxon>
        <taxon>Pseudomonadota</taxon>
        <taxon>Alphaproteobacteria</taxon>
        <taxon>Hyphomicrobiales</taxon>
        <taxon>Amorphaceae</taxon>
        <taxon>Acuticoccus</taxon>
    </lineage>
</organism>
<feature type="region of interest" description="Disordered" evidence="1">
    <location>
        <begin position="1"/>
        <end position="21"/>
    </location>
</feature>